<reference evidence="1 2" key="1">
    <citation type="journal article" date="2011" name="Stand. Genomic Sci.">
        <title>High quality draft genome sequence of Segniliparus rugosus CDC 945(T)= (ATCC BAA-974(T)).</title>
        <authorList>
            <person name="Earl A.M."/>
            <person name="Desjardins C.A."/>
            <person name="Fitzgerald M.G."/>
            <person name="Arachchi H.M."/>
            <person name="Zeng Q."/>
            <person name="Mehta T."/>
            <person name="Griggs A."/>
            <person name="Birren B.W."/>
            <person name="Toney N.C."/>
            <person name="Carr J."/>
            <person name="Posey J."/>
            <person name="Butler W.R."/>
        </authorList>
    </citation>
    <scope>NUCLEOTIDE SEQUENCE [LARGE SCALE GENOMIC DNA]</scope>
    <source>
        <strain evidence="2">ATCC BAA-974 / DSM 45345 / CCUG 50838 / CIP 108380 / JCM 13579 / CDC 945</strain>
    </source>
</reference>
<evidence type="ECO:0000313" key="1">
    <source>
        <dbReference type="EMBL" id="EFV11941.1"/>
    </source>
</evidence>
<dbReference type="RefSeq" id="WP_007472027.1">
    <property type="nucleotide sequence ID" value="NZ_KI391953.1"/>
</dbReference>
<accession>E5XUN4</accession>
<organism evidence="1 2">
    <name type="scientific">Segniliparus rugosus (strain ATCC BAA-974 / DSM 45345 / CCUG 50838 / CIP 108380 / JCM 13579 / CDC 945)</name>
    <dbReference type="NCBI Taxonomy" id="679197"/>
    <lineage>
        <taxon>Bacteria</taxon>
        <taxon>Bacillati</taxon>
        <taxon>Actinomycetota</taxon>
        <taxon>Actinomycetes</taxon>
        <taxon>Mycobacteriales</taxon>
        <taxon>Segniliparaceae</taxon>
        <taxon>Segniliparus</taxon>
    </lineage>
</organism>
<comment type="caution">
    <text evidence="1">The sequence shown here is derived from an EMBL/GenBank/DDBJ whole genome shotgun (WGS) entry which is preliminary data.</text>
</comment>
<dbReference type="Pfam" id="PF10969">
    <property type="entry name" value="DUF2771"/>
    <property type="match status" value="1"/>
</dbReference>
<dbReference type="STRING" id="679197.HMPREF9336_03206"/>
<dbReference type="OrthoDB" id="4772953at2"/>
<name>E5XUN4_SEGRC</name>
<dbReference type="EMBL" id="ACZI02000001">
    <property type="protein sequence ID" value="EFV11941.1"/>
    <property type="molecule type" value="Genomic_DNA"/>
</dbReference>
<proteinExistence type="predicted"/>
<dbReference type="Proteomes" id="UP000004816">
    <property type="component" value="Unassembled WGS sequence"/>
</dbReference>
<evidence type="ECO:0000313" key="2">
    <source>
        <dbReference type="Proteomes" id="UP000004816"/>
    </source>
</evidence>
<dbReference type="HOGENOM" id="CLU_1495211_0_0_11"/>
<dbReference type="AlphaFoldDB" id="E5XUN4"/>
<evidence type="ECO:0008006" key="3">
    <source>
        <dbReference type="Google" id="ProtNLM"/>
    </source>
</evidence>
<keyword evidence="2" id="KW-1185">Reference proteome</keyword>
<sequence length="180" mass="19838">MFKKPSFILGVVAVVAVVTAVVATTLALRAPKQPPRVSLWVSSGTYARVEPLQYCDIDIQHCLTELGSVQPTHIAVGPDDRVLVSVPEEVAQGWLLDVVWFRQTPEGVQLDHPEPRTFLKKGEPTFATWIEPKGDGWQLRSLTVHVPSRVLDPETDGVLWSATWLACTDSCELSKVRISG</sequence>
<dbReference type="InterPro" id="IPR024495">
    <property type="entry name" value="DUF2771"/>
</dbReference>
<gene>
    <name evidence="1" type="ORF">HMPREF9336_03206</name>
</gene>
<protein>
    <recommendedName>
        <fullName evidence="3">DUF2771 domain-containing protein</fullName>
    </recommendedName>
</protein>